<evidence type="ECO:0000313" key="4">
    <source>
        <dbReference type="EMBL" id="UZA52073.1"/>
    </source>
</evidence>
<keyword evidence="1" id="KW-1133">Transmembrane helix</keyword>
<keyword evidence="7" id="KW-1185">Reference proteome</keyword>
<keyword evidence="1" id="KW-0472">Membrane</keyword>
<feature type="transmembrane region" description="Helical" evidence="1">
    <location>
        <begin position="19"/>
        <end position="40"/>
    </location>
</feature>
<evidence type="ECO:0000313" key="2">
    <source>
        <dbReference type="EMBL" id="STY90311.1"/>
    </source>
</evidence>
<proteinExistence type="predicted"/>
<dbReference type="EMBL" id="CP087830">
    <property type="protein sequence ID" value="UZA02728.1"/>
    <property type="molecule type" value="Genomic_DNA"/>
</dbReference>
<evidence type="ECO:0000313" key="5">
    <source>
        <dbReference type="Proteomes" id="UP000254133"/>
    </source>
</evidence>
<feature type="transmembrane region" description="Helical" evidence="1">
    <location>
        <begin position="155"/>
        <end position="175"/>
    </location>
</feature>
<dbReference type="KEGG" id="mboi:DQF64_02215"/>
<protein>
    <submittedName>
        <fullName evidence="2">Uncharacterized protein</fullName>
    </submittedName>
</protein>
<accession>A0A1S9ZVE3</accession>
<reference evidence="2 5" key="1">
    <citation type="submission" date="2018-06" db="EMBL/GenBank/DDBJ databases">
        <authorList>
            <consortium name="Pathogen Informatics"/>
            <person name="Doyle S."/>
        </authorList>
    </citation>
    <scope>NUCLEOTIDE SEQUENCE [LARGE SCALE GENOMIC DNA]</scope>
    <source>
        <strain evidence="2 5">NCTC9426</strain>
    </source>
</reference>
<sequence>MVVFGLPDRLGLAIYKEMFCLPVISIGLLPCLLFGSLFFVPNDYAGILPVAKGMNGSVGNKWIYDSLTFYYLFLLGQVLLKHQLIGLSAPTLFALKKHYRHTLQTQAVENPSQASYFWLFMVVALIYFLGFWEFSETANHNSHTYLARYGNEFGNFIFKIMTLLFVIEGLALFIVNRHFAKFFDDIAL</sequence>
<reference evidence="3 6" key="2">
    <citation type="journal article" date="2022" name="BMC Microbiol.">
        <title>Whole genome sequencing of Moraxella bovis strains from North America reveals two genotypes with different genetic determinants.</title>
        <authorList>
            <person name="Wynn E.L."/>
            <person name="Hille M.M."/>
            <person name="Loy J.D."/>
            <person name="Schuller G."/>
            <person name="Kuhn K.L."/>
            <person name="Dickey A.M."/>
            <person name="Bono J.L."/>
            <person name="Clawson M.L."/>
        </authorList>
    </citation>
    <scope>NUCLEOTIDE SEQUENCE</scope>
    <source>
        <strain evidence="3">SAM102599</strain>
        <strain evidence="4 6">SAM57978</strain>
    </source>
</reference>
<evidence type="ECO:0000313" key="6">
    <source>
        <dbReference type="Proteomes" id="UP001163283"/>
    </source>
</evidence>
<dbReference type="RefSeq" id="WP_078275186.1">
    <property type="nucleotide sequence ID" value="NZ_CP030241.1"/>
</dbReference>
<dbReference type="EMBL" id="UGPZ01000002">
    <property type="protein sequence ID" value="STY90311.1"/>
    <property type="molecule type" value="Genomic_DNA"/>
</dbReference>
<feature type="transmembrane region" description="Helical" evidence="1">
    <location>
        <begin position="116"/>
        <end position="135"/>
    </location>
</feature>
<evidence type="ECO:0000313" key="7">
    <source>
        <dbReference type="Proteomes" id="UP001163632"/>
    </source>
</evidence>
<dbReference type="Proteomes" id="UP001163632">
    <property type="component" value="Chromosome"/>
</dbReference>
<keyword evidence="1" id="KW-0812">Transmembrane</keyword>
<dbReference type="STRING" id="476.B0182_12320"/>
<dbReference type="Proteomes" id="UP001163283">
    <property type="component" value="Chromosome"/>
</dbReference>
<dbReference type="AlphaFoldDB" id="A0A1S9ZVE3"/>
<evidence type="ECO:0000256" key="1">
    <source>
        <dbReference type="SAM" id="Phobius"/>
    </source>
</evidence>
<dbReference type="Proteomes" id="UP000254133">
    <property type="component" value="Unassembled WGS sequence"/>
</dbReference>
<evidence type="ECO:0000313" key="3">
    <source>
        <dbReference type="EMBL" id="UZA02728.1"/>
    </source>
</evidence>
<organism evidence="2 5">
    <name type="scientific">Moraxella bovis</name>
    <dbReference type="NCBI Taxonomy" id="476"/>
    <lineage>
        <taxon>Bacteria</taxon>
        <taxon>Pseudomonadati</taxon>
        <taxon>Pseudomonadota</taxon>
        <taxon>Gammaproteobacteria</taxon>
        <taxon>Moraxellales</taxon>
        <taxon>Moraxellaceae</taxon>
        <taxon>Moraxella</taxon>
    </lineage>
</organism>
<feature type="transmembrane region" description="Helical" evidence="1">
    <location>
        <begin position="69"/>
        <end position="95"/>
    </location>
</feature>
<name>A0A1S9ZVE3_MORBO</name>
<dbReference type="EMBL" id="CP087781">
    <property type="protein sequence ID" value="UZA52073.1"/>
    <property type="molecule type" value="Genomic_DNA"/>
</dbReference>
<dbReference type="GeneID" id="77187653"/>
<gene>
    <name evidence="3" type="ORF">LP092_12395</name>
    <name evidence="4" type="ORF">LP129_02620</name>
    <name evidence="2" type="ORF">NCTC9426_00326</name>
</gene>